<comment type="caution">
    <text evidence="2">The sequence shown here is derived from an EMBL/GenBank/DDBJ whole genome shotgun (WGS) entry which is preliminary data.</text>
</comment>
<dbReference type="Proteomes" id="UP000033140">
    <property type="component" value="Unassembled WGS sequence"/>
</dbReference>
<dbReference type="EMBL" id="BACD03000025">
    <property type="protein sequence ID" value="GAO49675.1"/>
    <property type="molecule type" value="Genomic_DNA"/>
</dbReference>
<feature type="region of interest" description="Disordered" evidence="1">
    <location>
        <begin position="113"/>
        <end position="142"/>
    </location>
</feature>
<feature type="region of interest" description="Disordered" evidence="1">
    <location>
        <begin position="26"/>
        <end position="66"/>
    </location>
</feature>
<sequence>MSPEHYRCGHLLFIAITPALNRPLKPSFSSSSQYPNSRHNEGESQADQRLKASEASAPPRRNTGCFSAAAVKQPAFACTGDERLIKKPSQSENRRAVRAYSWPIGHSHTSYPPFSVTIPTQRTSRSEPLSHMRPTNSDRSSNSVVRYVSPFTVGARRFART</sequence>
<reference evidence="2 3" key="3">
    <citation type="journal article" date="2015" name="Genome Announc.">
        <title>Draft Genome Sequence of the Archiascomycetous Yeast Saitoella complicata.</title>
        <authorList>
            <person name="Yamauchi K."/>
            <person name="Kondo S."/>
            <person name="Hamamoto M."/>
            <person name="Takahashi Y."/>
            <person name="Ogura Y."/>
            <person name="Hayashi T."/>
            <person name="Nishida H."/>
        </authorList>
    </citation>
    <scope>NUCLEOTIDE SEQUENCE [LARGE SCALE GENOMIC DNA]</scope>
    <source>
        <strain evidence="2 3">NRRL Y-17804</strain>
    </source>
</reference>
<reference evidence="2 3" key="2">
    <citation type="journal article" date="2014" name="J. Gen. Appl. Microbiol.">
        <title>The early diverging ascomycetous budding yeast Saitoella complicata has three histone deacetylases belonging to the Clr6, Hos2, and Rpd3 lineages.</title>
        <authorList>
            <person name="Nishida H."/>
            <person name="Matsumoto T."/>
            <person name="Kondo S."/>
            <person name="Hamamoto M."/>
            <person name="Yoshikawa H."/>
        </authorList>
    </citation>
    <scope>NUCLEOTIDE SEQUENCE [LARGE SCALE GENOMIC DNA]</scope>
    <source>
        <strain evidence="2 3">NRRL Y-17804</strain>
    </source>
</reference>
<protein>
    <submittedName>
        <fullName evidence="2">Uncharacterized protein</fullName>
    </submittedName>
</protein>
<organism evidence="2 3">
    <name type="scientific">Saitoella complicata (strain BCRC 22490 / CBS 7301 / JCM 7358 / NBRC 10748 / NRRL Y-17804)</name>
    <dbReference type="NCBI Taxonomy" id="698492"/>
    <lineage>
        <taxon>Eukaryota</taxon>
        <taxon>Fungi</taxon>
        <taxon>Dikarya</taxon>
        <taxon>Ascomycota</taxon>
        <taxon>Taphrinomycotina</taxon>
        <taxon>Taphrinomycotina incertae sedis</taxon>
        <taxon>Saitoella</taxon>
    </lineage>
</organism>
<proteinExistence type="predicted"/>
<keyword evidence="3" id="KW-1185">Reference proteome</keyword>
<gene>
    <name evidence="2" type="ORF">G7K_3821-t1</name>
</gene>
<reference evidence="2 3" key="1">
    <citation type="journal article" date="2011" name="J. Gen. Appl. Microbiol.">
        <title>Draft genome sequencing of the enigmatic yeast Saitoella complicata.</title>
        <authorList>
            <person name="Nishida H."/>
            <person name="Hamamoto M."/>
            <person name="Sugiyama J."/>
        </authorList>
    </citation>
    <scope>NUCLEOTIDE SEQUENCE [LARGE SCALE GENOMIC DNA]</scope>
    <source>
        <strain evidence="2 3">NRRL Y-17804</strain>
    </source>
</reference>
<name>A0A0E9NJU3_SAICN</name>
<feature type="compositionally biased region" description="Polar residues" evidence="1">
    <location>
        <begin position="131"/>
        <end position="142"/>
    </location>
</feature>
<dbReference type="AlphaFoldDB" id="A0A0E9NJU3"/>
<evidence type="ECO:0000313" key="2">
    <source>
        <dbReference type="EMBL" id="GAO49675.1"/>
    </source>
</evidence>
<evidence type="ECO:0000313" key="3">
    <source>
        <dbReference type="Proteomes" id="UP000033140"/>
    </source>
</evidence>
<feature type="compositionally biased region" description="Basic and acidic residues" evidence="1">
    <location>
        <begin position="38"/>
        <end position="52"/>
    </location>
</feature>
<feature type="compositionally biased region" description="Polar residues" evidence="1">
    <location>
        <begin position="113"/>
        <end position="123"/>
    </location>
</feature>
<evidence type="ECO:0000256" key="1">
    <source>
        <dbReference type="SAM" id="MobiDB-lite"/>
    </source>
</evidence>
<accession>A0A0E9NJU3</accession>